<sequence length="128" mass="14493">MSLLSANKFKPCHWDSVEKALIPALGDYHQEAKRQVRLGNEFTFICEGAALLIRPEQDELVIVGFSGRHSLALVAPHVLSVAKRIGAKTLRCHTKRRGECRYLNRLGYPFKQAFVNGEYVLRMVINGR</sequence>
<accession>A0A3N9TAB1</accession>
<evidence type="ECO:0000313" key="1">
    <source>
        <dbReference type="EMBL" id="RQW61031.1"/>
    </source>
</evidence>
<gene>
    <name evidence="1" type="ORF">EES38_21520</name>
</gene>
<reference evidence="1 2" key="1">
    <citation type="submission" date="2018-11" db="EMBL/GenBank/DDBJ databases">
        <title>Vibrio LJC006 sp. nov., isolated from seawater during the bloom of the enteromorpha.</title>
        <authorList>
            <person name="Liang J."/>
        </authorList>
    </citation>
    <scope>NUCLEOTIDE SEQUENCE [LARGE SCALE GENOMIC DNA]</scope>
    <source>
        <strain evidence="1 2">LJC006</strain>
    </source>
</reference>
<dbReference type="EMBL" id="RJVQ01000021">
    <property type="protein sequence ID" value="RQW61031.1"/>
    <property type="molecule type" value="Genomic_DNA"/>
</dbReference>
<dbReference type="RefSeq" id="WP_124939255.1">
    <property type="nucleotide sequence ID" value="NZ_RJVQ01000021.1"/>
</dbReference>
<comment type="caution">
    <text evidence="1">The sequence shown here is derived from an EMBL/GenBank/DDBJ whole genome shotgun (WGS) entry which is preliminary data.</text>
</comment>
<dbReference type="AlphaFoldDB" id="A0A3N9TAB1"/>
<proteinExistence type="predicted"/>
<dbReference type="Proteomes" id="UP000281112">
    <property type="component" value="Unassembled WGS sequence"/>
</dbReference>
<organism evidence="1 2">
    <name type="scientific">Vibrio viridaestus</name>
    <dbReference type="NCBI Taxonomy" id="2487322"/>
    <lineage>
        <taxon>Bacteria</taxon>
        <taxon>Pseudomonadati</taxon>
        <taxon>Pseudomonadota</taxon>
        <taxon>Gammaproteobacteria</taxon>
        <taxon>Vibrionales</taxon>
        <taxon>Vibrionaceae</taxon>
        <taxon>Vibrio</taxon>
    </lineage>
</organism>
<name>A0A3N9TAB1_9VIBR</name>
<protein>
    <submittedName>
        <fullName evidence="1">Uncharacterized protein</fullName>
    </submittedName>
</protein>
<dbReference type="OrthoDB" id="5900639at2"/>
<evidence type="ECO:0000313" key="2">
    <source>
        <dbReference type="Proteomes" id="UP000281112"/>
    </source>
</evidence>
<keyword evidence="2" id="KW-1185">Reference proteome</keyword>